<feature type="domain" description="Heme-copper oxidase subunit III family profile" evidence="8">
    <location>
        <begin position="1"/>
        <end position="195"/>
    </location>
</feature>
<dbReference type="Gene3D" id="1.20.120.80">
    <property type="entry name" value="Cytochrome c oxidase, subunit III, four-helix bundle"/>
    <property type="match status" value="1"/>
</dbReference>
<feature type="transmembrane region" description="Helical" evidence="7">
    <location>
        <begin position="56"/>
        <end position="78"/>
    </location>
</feature>
<protein>
    <submittedName>
        <fullName evidence="9">Nitric oxide reductase NorE protein</fullName>
    </submittedName>
</protein>
<keyword evidence="4 7" id="KW-1133">Transmembrane helix</keyword>
<dbReference type="STRING" id="758820.SAMN00777080_4659"/>
<feature type="transmembrane region" description="Helical" evidence="7">
    <location>
        <begin position="90"/>
        <end position="109"/>
    </location>
</feature>
<evidence type="ECO:0000256" key="2">
    <source>
        <dbReference type="ARBA" id="ARBA00010581"/>
    </source>
</evidence>
<feature type="transmembrane region" description="Helical" evidence="7">
    <location>
        <begin position="130"/>
        <end position="155"/>
    </location>
</feature>
<dbReference type="EMBL" id="LT838813">
    <property type="protein sequence ID" value="SMD45985.1"/>
    <property type="molecule type" value="Genomic_DNA"/>
</dbReference>
<name>A0A1W2HAQ6_9BACT</name>
<dbReference type="Pfam" id="PF00510">
    <property type="entry name" value="COX3"/>
    <property type="match status" value="1"/>
</dbReference>
<comment type="similarity">
    <text evidence="2 6">Belongs to the cytochrome c oxidase subunit 3 family.</text>
</comment>
<evidence type="ECO:0000256" key="3">
    <source>
        <dbReference type="ARBA" id="ARBA00022692"/>
    </source>
</evidence>
<dbReference type="GO" id="GO:0004129">
    <property type="term" value="F:cytochrome-c oxidase activity"/>
    <property type="evidence" value="ECO:0007669"/>
    <property type="project" value="InterPro"/>
</dbReference>
<evidence type="ECO:0000256" key="6">
    <source>
        <dbReference type="RuleBase" id="RU003376"/>
    </source>
</evidence>
<dbReference type="SUPFAM" id="SSF81452">
    <property type="entry name" value="Cytochrome c oxidase subunit III-like"/>
    <property type="match status" value="1"/>
</dbReference>
<evidence type="ECO:0000256" key="5">
    <source>
        <dbReference type="ARBA" id="ARBA00023136"/>
    </source>
</evidence>
<dbReference type="PROSITE" id="PS50253">
    <property type="entry name" value="COX3"/>
    <property type="match status" value="1"/>
</dbReference>
<dbReference type="PANTHER" id="PTHR11403:SF6">
    <property type="entry name" value="NITRIC OXIDE REDUCTASE SUBUNIT E"/>
    <property type="match status" value="1"/>
</dbReference>
<dbReference type="InterPro" id="IPR000298">
    <property type="entry name" value="Cyt_c_oxidase-like_su3"/>
</dbReference>
<gene>
    <name evidence="9" type="ORF">SAMN00777080_4659</name>
</gene>
<proteinExistence type="inferred from homology"/>
<dbReference type="GO" id="GO:0005886">
    <property type="term" value="C:plasma membrane"/>
    <property type="evidence" value="ECO:0007669"/>
    <property type="project" value="UniProtKB-SubCell"/>
</dbReference>
<dbReference type="RefSeq" id="WP_084122938.1">
    <property type="nucleotide sequence ID" value="NZ_LT838813.1"/>
</dbReference>
<evidence type="ECO:0000259" key="8">
    <source>
        <dbReference type="PROSITE" id="PS50253"/>
    </source>
</evidence>
<feature type="transmembrane region" description="Helical" evidence="7">
    <location>
        <begin position="20"/>
        <end position="44"/>
    </location>
</feature>
<reference evidence="10" key="1">
    <citation type="submission" date="2017-04" db="EMBL/GenBank/DDBJ databases">
        <authorList>
            <person name="Varghese N."/>
            <person name="Submissions S."/>
        </authorList>
    </citation>
    <scope>NUCLEOTIDE SEQUENCE [LARGE SCALE GENOMIC DNA]</scope>
    <source>
        <strain evidence="10">DSM 16537</strain>
    </source>
</reference>
<evidence type="ECO:0000313" key="9">
    <source>
        <dbReference type="EMBL" id="SMD45985.1"/>
    </source>
</evidence>
<dbReference type="InterPro" id="IPR024791">
    <property type="entry name" value="Cyt_c/ubiquinol_Oxase_su3"/>
</dbReference>
<dbReference type="Proteomes" id="UP000192333">
    <property type="component" value="Chromosome I"/>
</dbReference>
<sequence length="195" mass="22196">MELKTLKIDHQDIFYPPGGVLLWIIIILELVTFGLGIGGLVYYGKLEPELFHKSRLLLNAPLGMLNTIVLLVSGYFMANTVSKLRLGELSASKFSLAFTMFGGLIFVVLKSWEYLEKLSSDIEMTDNMFFTFYWLLSGFHLAHVLIGLVILMVIWFNLKNKNEATVVSDVESGAAFWHMCDLIWLLLFPSLYLVF</sequence>
<comment type="subcellular location">
    <subcellularLocation>
        <location evidence="6">Cell membrane</location>
        <topology evidence="6">Multi-pass membrane protein</topology>
    </subcellularLocation>
    <subcellularLocation>
        <location evidence="1">Membrane</location>
        <topology evidence="1">Multi-pass membrane protein</topology>
    </subcellularLocation>
</comment>
<dbReference type="PANTHER" id="PTHR11403">
    <property type="entry name" value="CYTOCHROME C OXIDASE SUBUNIT III"/>
    <property type="match status" value="1"/>
</dbReference>
<dbReference type="InterPro" id="IPR035973">
    <property type="entry name" value="Cyt_c_oxidase_su3-like_sf"/>
</dbReference>
<keyword evidence="10" id="KW-1185">Reference proteome</keyword>
<dbReference type="InterPro" id="IPR013833">
    <property type="entry name" value="Cyt_c_oxidase_su3_a-hlx"/>
</dbReference>
<evidence type="ECO:0000256" key="1">
    <source>
        <dbReference type="ARBA" id="ARBA00004141"/>
    </source>
</evidence>
<evidence type="ECO:0000256" key="4">
    <source>
        <dbReference type="ARBA" id="ARBA00022989"/>
    </source>
</evidence>
<organism evidence="9 10">
    <name type="scientific">Aquiflexum balticum DSM 16537</name>
    <dbReference type="NCBI Taxonomy" id="758820"/>
    <lineage>
        <taxon>Bacteria</taxon>
        <taxon>Pseudomonadati</taxon>
        <taxon>Bacteroidota</taxon>
        <taxon>Cytophagia</taxon>
        <taxon>Cytophagales</taxon>
        <taxon>Cyclobacteriaceae</taxon>
        <taxon>Aquiflexum</taxon>
    </lineage>
</organism>
<accession>A0A1W2HAQ6</accession>
<keyword evidence="5 7" id="KW-0472">Membrane</keyword>
<feature type="transmembrane region" description="Helical" evidence="7">
    <location>
        <begin position="175"/>
        <end position="194"/>
    </location>
</feature>
<evidence type="ECO:0000256" key="7">
    <source>
        <dbReference type="SAM" id="Phobius"/>
    </source>
</evidence>
<dbReference type="OrthoDB" id="9810850at2"/>
<evidence type="ECO:0000313" key="10">
    <source>
        <dbReference type="Proteomes" id="UP000192333"/>
    </source>
</evidence>
<dbReference type="AlphaFoldDB" id="A0A1W2HAQ6"/>
<keyword evidence="3 6" id="KW-0812">Transmembrane</keyword>
<dbReference type="GO" id="GO:0019646">
    <property type="term" value="P:aerobic electron transport chain"/>
    <property type="evidence" value="ECO:0007669"/>
    <property type="project" value="InterPro"/>
</dbReference>